<accession>A0ABP1GAY9</accession>
<evidence type="ECO:0000256" key="3">
    <source>
        <dbReference type="ARBA" id="ARBA00022692"/>
    </source>
</evidence>
<dbReference type="Gene3D" id="1.20.5.110">
    <property type="match status" value="1"/>
</dbReference>
<dbReference type="CDD" id="cd15841">
    <property type="entry name" value="SNARE_Qc"/>
    <property type="match status" value="1"/>
</dbReference>
<keyword evidence="6 7" id="KW-0472">Membrane</keyword>
<keyword evidence="10" id="KW-1185">Reference proteome</keyword>
<evidence type="ECO:0000256" key="4">
    <source>
        <dbReference type="ARBA" id="ARBA00022927"/>
    </source>
</evidence>
<feature type="domain" description="T-SNARE coiled-coil homology" evidence="8">
    <location>
        <begin position="37"/>
        <end position="92"/>
    </location>
</feature>
<evidence type="ECO:0000256" key="5">
    <source>
        <dbReference type="ARBA" id="ARBA00022989"/>
    </source>
</evidence>
<evidence type="ECO:0000256" key="2">
    <source>
        <dbReference type="ARBA" id="ARBA00022448"/>
    </source>
</evidence>
<dbReference type="EMBL" id="CAXHTA020000017">
    <property type="protein sequence ID" value="CAL5227739.1"/>
    <property type="molecule type" value="Genomic_DNA"/>
</dbReference>
<keyword evidence="4" id="KW-0653">Protein transport</keyword>
<evidence type="ECO:0000256" key="6">
    <source>
        <dbReference type="ARBA" id="ARBA00023136"/>
    </source>
</evidence>
<sequence>MAYRSGGFSRDGLNVRAAQSDNAQVSIEMGQGGYDLDSEIEGLRTDVGRLKQMSMAIGEENKLQKQAAETLSDYLEQADVALRRGMRRVNKALRQSKSNHLLYLALFCLGVFFMLYFLVRTYKLIAWRH</sequence>
<evidence type="ECO:0000313" key="9">
    <source>
        <dbReference type="EMBL" id="CAL5227739.1"/>
    </source>
</evidence>
<evidence type="ECO:0000313" key="10">
    <source>
        <dbReference type="Proteomes" id="UP001497392"/>
    </source>
</evidence>
<keyword evidence="5 7" id="KW-1133">Transmembrane helix</keyword>
<comment type="subcellular location">
    <subcellularLocation>
        <location evidence="1">Membrane</location>
        <topology evidence="1">Single-pass membrane protein</topology>
    </subcellularLocation>
</comment>
<evidence type="ECO:0000256" key="7">
    <source>
        <dbReference type="SAM" id="Phobius"/>
    </source>
</evidence>
<dbReference type="Proteomes" id="UP001497392">
    <property type="component" value="Unassembled WGS sequence"/>
</dbReference>
<name>A0ABP1GAY9_9CHLO</name>
<dbReference type="PROSITE" id="PS50192">
    <property type="entry name" value="T_SNARE"/>
    <property type="match status" value="1"/>
</dbReference>
<reference evidence="9 10" key="1">
    <citation type="submission" date="2024-06" db="EMBL/GenBank/DDBJ databases">
        <authorList>
            <person name="Kraege A."/>
            <person name="Thomma B."/>
        </authorList>
    </citation>
    <scope>NUCLEOTIDE SEQUENCE [LARGE SCALE GENOMIC DNA]</scope>
</reference>
<dbReference type="InterPro" id="IPR000727">
    <property type="entry name" value="T_SNARE_dom"/>
</dbReference>
<comment type="caution">
    <text evidence="9">The sequence shown here is derived from an EMBL/GenBank/DDBJ whole genome shotgun (WGS) entry which is preliminary data.</text>
</comment>
<protein>
    <submittedName>
        <fullName evidence="9">G10755 protein</fullName>
    </submittedName>
</protein>
<feature type="transmembrane region" description="Helical" evidence="7">
    <location>
        <begin position="101"/>
        <end position="119"/>
    </location>
</feature>
<gene>
    <name evidence="9" type="primary">g10755</name>
    <name evidence="9" type="ORF">VP750_LOCUS9645</name>
</gene>
<keyword evidence="2" id="KW-0813">Transport</keyword>
<proteinExistence type="predicted"/>
<dbReference type="SUPFAM" id="SSF58038">
    <property type="entry name" value="SNARE fusion complex"/>
    <property type="match status" value="1"/>
</dbReference>
<evidence type="ECO:0000256" key="1">
    <source>
        <dbReference type="ARBA" id="ARBA00004167"/>
    </source>
</evidence>
<evidence type="ECO:0000259" key="8">
    <source>
        <dbReference type="PROSITE" id="PS50192"/>
    </source>
</evidence>
<dbReference type="PANTHER" id="PTHR12791">
    <property type="entry name" value="GOLGI SNARE BET1-RELATED"/>
    <property type="match status" value="1"/>
</dbReference>
<organism evidence="9 10">
    <name type="scientific">Coccomyxa viridis</name>
    <dbReference type="NCBI Taxonomy" id="1274662"/>
    <lineage>
        <taxon>Eukaryota</taxon>
        <taxon>Viridiplantae</taxon>
        <taxon>Chlorophyta</taxon>
        <taxon>core chlorophytes</taxon>
        <taxon>Trebouxiophyceae</taxon>
        <taxon>Trebouxiophyceae incertae sedis</taxon>
        <taxon>Coccomyxaceae</taxon>
        <taxon>Coccomyxa</taxon>
    </lineage>
</organism>
<keyword evidence="3 7" id="KW-0812">Transmembrane</keyword>